<dbReference type="Pfam" id="PF14383">
    <property type="entry name" value="VARLMGL"/>
    <property type="match status" value="1"/>
</dbReference>
<feature type="region of interest" description="Disordered" evidence="1">
    <location>
        <begin position="1"/>
        <end position="28"/>
    </location>
</feature>
<gene>
    <name evidence="3" type="ORF">QN277_018284</name>
</gene>
<dbReference type="InterPro" id="IPR032795">
    <property type="entry name" value="DUF3741-assoc"/>
</dbReference>
<evidence type="ECO:0000313" key="3">
    <source>
        <dbReference type="EMBL" id="KAK4275151.1"/>
    </source>
</evidence>
<dbReference type="EMBL" id="JAWXYG010000004">
    <property type="protein sequence ID" value="KAK4275151.1"/>
    <property type="molecule type" value="Genomic_DNA"/>
</dbReference>
<evidence type="ECO:0000259" key="2">
    <source>
        <dbReference type="Pfam" id="PF14383"/>
    </source>
</evidence>
<dbReference type="AlphaFoldDB" id="A0AAE1JR64"/>
<keyword evidence="4" id="KW-1185">Reference proteome</keyword>
<name>A0AAE1JR64_9FABA</name>
<evidence type="ECO:0000256" key="1">
    <source>
        <dbReference type="SAM" id="MobiDB-lite"/>
    </source>
</evidence>
<dbReference type="Proteomes" id="UP001293593">
    <property type="component" value="Unassembled WGS sequence"/>
</dbReference>
<reference evidence="3" key="1">
    <citation type="submission" date="2023-10" db="EMBL/GenBank/DDBJ databases">
        <title>Chromosome-level genome of the transformable northern wattle, Acacia crassicarpa.</title>
        <authorList>
            <person name="Massaro I."/>
            <person name="Sinha N.R."/>
            <person name="Poethig S."/>
            <person name="Leichty A.R."/>
        </authorList>
    </citation>
    <scope>NUCLEOTIDE SEQUENCE</scope>
    <source>
        <strain evidence="3">Acra3RX</strain>
        <tissue evidence="3">Leaf</tissue>
    </source>
</reference>
<organism evidence="3 4">
    <name type="scientific">Acacia crassicarpa</name>
    <name type="common">northern wattle</name>
    <dbReference type="NCBI Taxonomy" id="499986"/>
    <lineage>
        <taxon>Eukaryota</taxon>
        <taxon>Viridiplantae</taxon>
        <taxon>Streptophyta</taxon>
        <taxon>Embryophyta</taxon>
        <taxon>Tracheophyta</taxon>
        <taxon>Spermatophyta</taxon>
        <taxon>Magnoliopsida</taxon>
        <taxon>eudicotyledons</taxon>
        <taxon>Gunneridae</taxon>
        <taxon>Pentapetalae</taxon>
        <taxon>rosids</taxon>
        <taxon>fabids</taxon>
        <taxon>Fabales</taxon>
        <taxon>Fabaceae</taxon>
        <taxon>Caesalpinioideae</taxon>
        <taxon>mimosoid clade</taxon>
        <taxon>Acacieae</taxon>
        <taxon>Acacia</taxon>
    </lineage>
</organism>
<dbReference type="PANTHER" id="PTHR35499:SF1">
    <property type="entry name" value="DUF3741 DOMAIN-CONTAINING PROTEIN"/>
    <property type="match status" value="1"/>
</dbReference>
<feature type="domain" description="DUF3741" evidence="2">
    <location>
        <begin position="87"/>
        <end position="110"/>
    </location>
</feature>
<feature type="compositionally biased region" description="Low complexity" evidence="1">
    <location>
        <begin position="8"/>
        <end position="21"/>
    </location>
</feature>
<accession>A0AAE1JR64</accession>
<evidence type="ECO:0000313" key="4">
    <source>
        <dbReference type="Proteomes" id="UP001293593"/>
    </source>
</evidence>
<dbReference type="PANTHER" id="PTHR35499">
    <property type="entry name" value="OS05G0128300 PROTEIN"/>
    <property type="match status" value="1"/>
</dbReference>
<protein>
    <recommendedName>
        <fullName evidence="2">DUF3741 domain-containing protein</fullName>
    </recommendedName>
</protein>
<feature type="region of interest" description="Disordered" evidence="1">
    <location>
        <begin position="301"/>
        <end position="321"/>
    </location>
</feature>
<proteinExistence type="predicted"/>
<comment type="caution">
    <text evidence="3">The sequence shown here is derived from an EMBL/GenBank/DDBJ whole genome shotgun (WGS) entry which is preliminary data.</text>
</comment>
<sequence>MNLFPTRSSSSSSSTSSSSLSFDPTMCSSKKATEGCLTGILRRILCSRGLPTHPSDQIRDADSVLQTKEHDEFKADYHKTQVGSLTPTSTNATTVSAPGIVARLMGLDSMVEIPTESSAASLSRSRSMNSVQCFGECDRLQGIHRRVKSTLSFREVPGFTFLENDENFFVLSFGDEEFESKLGSERLKQRPTLKENRREKMYSENIMSGKEKQSRKSDGKLREVTNIMPQSSFMVSPEKKYINSEPEMFDNVLSDRKLDRRKRRMRRRKKKKPSCNCTAEKTEQECNSEETSPVSVLDFDRQVPGKDLDSPGMGMSPRRKLSTELGNGQHFLLRFDANLMIEQRNIKENDEHKNEARRRKEKQRQRYLDIWEEACKKAGEDVTGSNQVWKHGDSESISEDLGSEIFQYLVNELVDQLLVGQ</sequence>